<dbReference type="Proteomes" id="UP000297914">
    <property type="component" value="Unassembled WGS sequence"/>
</dbReference>
<name>A0A5F0K8V8_9GAMM</name>
<dbReference type="OrthoDB" id="9911152at2"/>
<evidence type="ECO:0000313" key="1">
    <source>
        <dbReference type="EMBL" id="TFF73864.1"/>
    </source>
</evidence>
<sequence length="595" mass="66218">MTDVVISKILNQVSFKIDNKSWKDAQNKIKRLAGMWHKSSQGFSKAMEQGRRASTLQAKATDRQTRTELKAYRNRKTTIKADQIRHGDLIKSNIDFRKQLQKTNWEFLKGSLSAKERAATIGALTKQYRQLNSAAGQYNKQSRNMGAIKGVSRGLGAVTRLGVAGAAAGVVGGGFVAQNQYNKIKEQGQDFEGMKISFQNTFGDRWIEISSIARKIADDAGADILETGKALTNYVSIVKSLGIETDQAIELYKKQSNMTASYGMSKDQVAGFQYGLMQTLASNTLEDFKQAMDWTPQIKADLLRFVKDTMGISQKEFMGNLTNGKYNFKDIWLKFVEATSPKYAQMSAKFKSSSIANDKRVGNELSIAIYRIFESSGFKTAMQAGAKIVQDWAKLLESNSLKIGEIFGNLYSIVGELSKQGFEDLSKWLQELTAEDIKNYFKDMKSSVSEFLQALKALAAFINDILPNDRFVSYKQSTSVPESQRKNYDADTYGKAYVSKERELLNSGLEPSAAARGAEQFALQQALKIPQPTILQNSISFNPRSAGINGGGVPSNFSGKLNLKIDAQVNKDEFNNFVDFKIHDNNMMQLNLLAE</sequence>
<protein>
    <submittedName>
        <fullName evidence="2">Uncharacterized protein</fullName>
    </submittedName>
</protein>
<evidence type="ECO:0000313" key="4">
    <source>
        <dbReference type="Proteomes" id="UP000297914"/>
    </source>
</evidence>
<reference evidence="2 4" key="1">
    <citation type="submission" date="2018-06" db="EMBL/GenBank/DDBJ databases">
        <title>Occurrence of a novel blaKPC-2- and qnrS2- harbouring IncP6 plasmid from Aeromonas taiwanensis isolates recovered from the river sediments.</title>
        <authorList>
            <person name="Zheng B."/>
            <person name="Yu X."/>
            <person name="Xiao Y."/>
        </authorList>
    </citation>
    <scope>NUCLEOTIDE SEQUENCE [LARGE SCALE GENOMIC DNA]</scope>
    <source>
        <strain evidence="1 3">1713</strain>
        <strain evidence="2 4">198</strain>
    </source>
</reference>
<gene>
    <name evidence="1" type="ORF">DRM93_14305</name>
    <name evidence="2" type="ORF">DRM94_14305</name>
</gene>
<proteinExistence type="predicted"/>
<evidence type="ECO:0000313" key="3">
    <source>
        <dbReference type="Proteomes" id="UP000297720"/>
    </source>
</evidence>
<comment type="caution">
    <text evidence="2">The sequence shown here is derived from an EMBL/GenBank/DDBJ whole genome shotgun (WGS) entry which is preliminary data.</text>
</comment>
<dbReference type="Proteomes" id="UP000297720">
    <property type="component" value="Unassembled WGS sequence"/>
</dbReference>
<dbReference type="RefSeq" id="WP_134696291.1">
    <property type="nucleotide sequence ID" value="NZ_QORJ01000028.1"/>
</dbReference>
<dbReference type="EMBL" id="QORK01000031">
    <property type="protein sequence ID" value="TFF78020.1"/>
    <property type="molecule type" value="Genomic_DNA"/>
</dbReference>
<dbReference type="EMBL" id="QORL01000031">
    <property type="protein sequence ID" value="TFF73864.1"/>
    <property type="molecule type" value="Genomic_DNA"/>
</dbReference>
<organism evidence="2 4">
    <name type="scientific">Aeromonas taiwanensis</name>
    <dbReference type="NCBI Taxonomy" id="633417"/>
    <lineage>
        <taxon>Bacteria</taxon>
        <taxon>Pseudomonadati</taxon>
        <taxon>Pseudomonadota</taxon>
        <taxon>Gammaproteobacteria</taxon>
        <taxon>Aeromonadales</taxon>
        <taxon>Aeromonadaceae</taxon>
        <taxon>Aeromonas</taxon>
    </lineage>
</organism>
<accession>A0A5F0K8V8</accession>
<keyword evidence="3" id="KW-1185">Reference proteome</keyword>
<dbReference type="AlphaFoldDB" id="A0A5F0K8V8"/>
<evidence type="ECO:0000313" key="2">
    <source>
        <dbReference type="EMBL" id="TFF78020.1"/>
    </source>
</evidence>